<organism evidence="2 3">
    <name type="scientific">Salimicrobium flavidum</name>
    <dbReference type="NCBI Taxonomy" id="570947"/>
    <lineage>
        <taxon>Bacteria</taxon>
        <taxon>Bacillati</taxon>
        <taxon>Bacillota</taxon>
        <taxon>Bacilli</taxon>
        <taxon>Bacillales</taxon>
        <taxon>Bacillaceae</taxon>
        <taxon>Salimicrobium</taxon>
    </lineage>
</organism>
<accession>A0A1N7J675</accession>
<dbReference type="EMBL" id="FTOC01000004">
    <property type="protein sequence ID" value="SIS44863.1"/>
    <property type="molecule type" value="Genomic_DNA"/>
</dbReference>
<sequence>MLAVLGVVAVVVFHITISEWLFKRKWGIEPDKSGLLWAGRDKRFVAAEVLILLTAFLYLFLNRGVGDTFFVVPLLLMGYFLIQAFEAKKRKPEDRGYYYDLLAVLSLFLMALFTLMGGL</sequence>
<dbReference type="AlphaFoldDB" id="A0A1N7J675"/>
<evidence type="ECO:0000313" key="3">
    <source>
        <dbReference type="Proteomes" id="UP000187608"/>
    </source>
</evidence>
<keyword evidence="1" id="KW-1133">Transmembrane helix</keyword>
<dbReference type="STRING" id="570947.SAMN05421687_1047"/>
<evidence type="ECO:0000313" key="2">
    <source>
        <dbReference type="EMBL" id="SIS44863.1"/>
    </source>
</evidence>
<feature type="transmembrane region" description="Helical" evidence="1">
    <location>
        <begin position="67"/>
        <end position="85"/>
    </location>
</feature>
<dbReference type="Pfam" id="PF13789">
    <property type="entry name" value="DUF4181"/>
    <property type="match status" value="1"/>
</dbReference>
<dbReference type="InterPro" id="IPR025441">
    <property type="entry name" value="DUF4181"/>
</dbReference>
<reference evidence="3" key="1">
    <citation type="submission" date="2017-01" db="EMBL/GenBank/DDBJ databases">
        <authorList>
            <person name="Varghese N."/>
            <person name="Submissions S."/>
        </authorList>
    </citation>
    <scope>NUCLEOTIDE SEQUENCE [LARGE SCALE GENOMIC DNA]</scope>
    <source>
        <strain evidence="3">DSM 23127</strain>
    </source>
</reference>
<feature type="transmembrane region" description="Helical" evidence="1">
    <location>
        <begin position="97"/>
        <end position="116"/>
    </location>
</feature>
<dbReference type="Proteomes" id="UP000187608">
    <property type="component" value="Unassembled WGS sequence"/>
</dbReference>
<keyword evidence="1" id="KW-0472">Membrane</keyword>
<keyword evidence="1" id="KW-0812">Transmembrane</keyword>
<evidence type="ECO:0000256" key="1">
    <source>
        <dbReference type="SAM" id="Phobius"/>
    </source>
</evidence>
<dbReference type="OrthoDB" id="9856773at2"/>
<dbReference type="RefSeq" id="WP_076558111.1">
    <property type="nucleotide sequence ID" value="NZ_FTOC01000004.1"/>
</dbReference>
<feature type="transmembrane region" description="Helical" evidence="1">
    <location>
        <begin position="6"/>
        <end position="22"/>
    </location>
</feature>
<keyword evidence="3" id="KW-1185">Reference proteome</keyword>
<feature type="transmembrane region" description="Helical" evidence="1">
    <location>
        <begin position="43"/>
        <end position="61"/>
    </location>
</feature>
<gene>
    <name evidence="2" type="ORF">SAMN05421687_1047</name>
</gene>
<name>A0A1N7J675_9BACI</name>
<evidence type="ECO:0008006" key="4">
    <source>
        <dbReference type="Google" id="ProtNLM"/>
    </source>
</evidence>
<protein>
    <recommendedName>
        <fullName evidence="4">DUF4181 domain-containing protein</fullName>
    </recommendedName>
</protein>
<proteinExistence type="predicted"/>